<dbReference type="PROSITE" id="PS00491">
    <property type="entry name" value="PROLINE_PEPTIDASE"/>
    <property type="match status" value="1"/>
</dbReference>
<evidence type="ECO:0000256" key="3">
    <source>
        <dbReference type="ARBA" id="ARBA00022801"/>
    </source>
</evidence>
<dbReference type="InterPro" id="IPR029149">
    <property type="entry name" value="Creatin/AminoP/Spt16_N"/>
</dbReference>
<sequence length="376" mass="41728">MDDLTRRRNRLVKLLKSHELDALLVTHPLNVTYLTGFTGDSSFLIVGRKQSIFVSDDRYAGQIADEIGDSMDVVIRKHDRTTMQMTAETLTQMGLNRVGVEATTMTLADYERLSDLAPTVEFLSCDALVESLRVIKDRSEIQSIRRAIDQAERAFAMFRSMMQGHESEKELADAMEGFVRRAGGVTTSFSPIVGIGDRSALPHSTSSPTRRLHESPFLLLDWGSMDGSLYRSDLTRMLPSPARANFPVATRRKIENRLCELYTIVRNAQQAAADTLRAGVEAKAVDAAARKVMEEAGYNDRFIHGLGHGVGLQIHESPSIRTNSDDILAAGMVVTLEPGIYLPEFGGVRLEDDFLITSDGCERLSHLPSDWDAYFA</sequence>
<keyword evidence="8" id="KW-0031">Aminopeptidase</keyword>
<dbReference type="KEGG" id="tim:GMBLW1_42440"/>
<accession>A0A6C2YVD8</accession>
<reference evidence="8" key="1">
    <citation type="submission" date="2019-04" db="EMBL/GenBank/DDBJ databases">
        <authorList>
            <consortium name="Science for Life Laboratories"/>
        </authorList>
    </citation>
    <scope>NUCLEOTIDE SEQUENCE</scope>
    <source>
        <strain evidence="8">MBLW1</strain>
    </source>
</reference>
<dbReference type="PANTHER" id="PTHR46112:SF3">
    <property type="entry name" value="AMINOPEPTIDASE YPDF"/>
    <property type="match status" value="1"/>
</dbReference>
<dbReference type="GO" id="GO:0006508">
    <property type="term" value="P:proteolysis"/>
    <property type="evidence" value="ECO:0007669"/>
    <property type="project" value="UniProtKB-KW"/>
</dbReference>
<evidence type="ECO:0008006" key="10">
    <source>
        <dbReference type="Google" id="ProtNLM"/>
    </source>
</evidence>
<protein>
    <recommendedName>
        <fullName evidence="10">Peptidase M24 domain-containing protein</fullName>
    </recommendedName>
</protein>
<dbReference type="EMBL" id="LR593887">
    <property type="protein sequence ID" value="VTS07256.1"/>
    <property type="molecule type" value="Genomic_DNA"/>
</dbReference>
<dbReference type="InParanoid" id="A0A6C2YVD8"/>
<evidence type="ECO:0000259" key="6">
    <source>
        <dbReference type="Pfam" id="PF00557"/>
    </source>
</evidence>
<evidence type="ECO:0000256" key="4">
    <source>
        <dbReference type="ARBA" id="ARBA00023049"/>
    </source>
</evidence>
<dbReference type="InterPro" id="IPR036005">
    <property type="entry name" value="Creatinase/aminopeptidase-like"/>
</dbReference>
<evidence type="ECO:0000256" key="2">
    <source>
        <dbReference type="ARBA" id="ARBA00022723"/>
    </source>
</evidence>
<evidence type="ECO:0000313" key="8">
    <source>
        <dbReference type="EMBL" id="VIP04949.1"/>
    </source>
</evidence>
<dbReference type="Gene3D" id="3.40.350.10">
    <property type="entry name" value="Creatinase/prolidase N-terminal domain"/>
    <property type="match status" value="1"/>
</dbReference>
<dbReference type="PANTHER" id="PTHR46112">
    <property type="entry name" value="AMINOPEPTIDASE"/>
    <property type="match status" value="1"/>
</dbReference>
<dbReference type="Pfam" id="PF00557">
    <property type="entry name" value="Peptidase_M24"/>
    <property type="match status" value="1"/>
</dbReference>
<keyword evidence="1" id="KW-0645">Protease</keyword>
<dbReference type="SUPFAM" id="SSF53092">
    <property type="entry name" value="Creatinase/prolidase N-terminal domain"/>
    <property type="match status" value="1"/>
</dbReference>
<evidence type="ECO:0000313" key="9">
    <source>
        <dbReference type="Proteomes" id="UP000464378"/>
    </source>
</evidence>
<proteinExistence type="inferred from homology"/>
<keyword evidence="9" id="KW-1185">Reference proteome</keyword>
<dbReference type="EMBL" id="LR586016">
    <property type="protein sequence ID" value="VIP04949.1"/>
    <property type="molecule type" value="Genomic_DNA"/>
</dbReference>
<dbReference type="InterPro" id="IPR000994">
    <property type="entry name" value="Pept_M24"/>
</dbReference>
<dbReference type="SUPFAM" id="SSF55920">
    <property type="entry name" value="Creatinase/aminopeptidase"/>
    <property type="match status" value="1"/>
</dbReference>
<dbReference type="InterPro" id="IPR050659">
    <property type="entry name" value="Peptidase_M24B"/>
</dbReference>
<keyword evidence="3" id="KW-0378">Hydrolase</keyword>
<keyword evidence="2 5" id="KW-0479">Metal-binding</keyword>
<dbReference type="InterPro" id="IPR000587">
    <property type="entry name" value="Creatinase_N"/>
</dbReference>
<evidence type="ECO:0000256" key="5">
    <source>
        <dbReference type="RuleBase" id="RU000590"/>
    </source>
</evidence>
<evidence type="ECO:0000259" key="7">
    <source>
        <dbReference type="Pfam" id="PF01321"/>
    </source>
</evidence>
<dbReference type="AlphaFoldDB" id="A0A6C2YVD8"/>
<evidence type="ECO:0000256" key="1">
    <source>
        <dbReference type="ARBA" id="ARBA00022670"/>
    </source>
</evidence>
<gene>
    <name evidence="8" type="ORF">GMBLW1_42440</name>
</gene>
<dbReference type="Gene3D" id="3.90.230.10">
    <property type="entry name" value="Creatinase/methionine aminopeptidase superfamily"/>
    <property type="match status" value="1"/>
</dbReference>
<name>A0A6C2YVD8_9BACT</name>
<dbReference type="GO" id="GO:0046872">
    <property type="term" value="F:metal ion binding"/>
    <property type="evidence" value="ECO:0007669"/>
    <property type="project" value="UniProtKB-KW"/>
</dbReference>
<organism evidence="8">
    <name type="scientific">Tuwongella immobilis</name>
    <dbReference type="NCBI Taxonomy" id="692036"/>
    <lineage>
        <taxon>Bacteria</taxon>
        <taxon>Pseudomonadati</taxon>
        <taxon>Planctomycetota</taxon>
        <taxon>Planctomycetia</taxon>
        <taxon>Gemmatales</taxon>
        <taxon>Gemmataceae</taxon>
        <taxon>Tuwongella</taxon>
    </lineage>
</organism>
<feature type="domain" description="Peptidase M24" evidence="6">
    <location>
        <begin position="143"/>
        <end position="357"/>
    </location>
</feature>
<dbReference type="GO" id="GO:0008237">
    <property type="term" value="F:metallopeptidase activity"/>
    <property type="evidence" value="ECO:0007669"/>
    <property type="project" value="UniProtKB-KW"/>
</dbReference>
<dbReference type="GO" id="GO:0004177">
    <property type="term" value="F:aminopeptidase activity"/>
    <property type="evidence" value="ECO:0007669"/>
    <property type="project" value="UniProtKB-KW"/>
</dbReference>
<feature type="domain" description="Creatinase N-terminal" evidence="7">
    <location>
        <begin position="7"/>
        <end position="135"/>
    </location>
</feature>
<dbReference type="InterPro" id="IPR001131">
    <property type="entry name" value="Peptidase_M24B_aminopep-P_CS"/>
</dbReference>
<dbReference type="Proteomes" id="UP000464378">
    <property type="component" value="Chromosome"/>
</dbReference>
<dbReference type="Pfam" id="PF01321">
    <property type="entry name" value="Creatinase_N"/>
    <property type="match status" value="1"/>
</dbReference>
<keyword evidence="4" id="KW-0482">Metalloprotease</keyword>
<comment type="similarity">
    <text evidence="5">Belongs to the peptidase M24B family.</text>
</comment>
<dbReference type="FunCoup" id="A0A6C2YVD8">
    <property type="interactions" value="57"/>
</dbReference>
<dbReference type="RefSeq" id="WP_162659965.1">
    <property type="nucleotide sequence ID" value="NZ_LR593887.1"/>
</dbReference>